<comment type="caution">
    <text evidence="1">The sequence shown here is derived from an EMBL/GenBank/DDBJ whole genome shotgun (WGS) entry which is preliminary data.</text>
</comment>
<proteinExistence type="predicted"/>
<organism evidence="1 2">
    <name type="scientific">Phlebia brevispora</name>
    <dbReference type="NCBI Taxonomy" id="194682"/>
    <lineage>
        <taxon>Eukaryota</taxon>
        <taxon>Fungi</taxon>
        <taxon>Dikarya</taxon>
        <taxon>Basidiomycota</taxon>
        <taxon>Agaricomycotina</taxon>
        <taxon>Agaricomycetes</taxon>
        <taxon>Polyporales</taxon>
        <taxon>Meruliaceae</taxon>
        <taxon>Phlebia</taxon>
    </lineage>
</organism>
<dbReference type="EMBL" id="JANHOG010000419">
    <property type="protein sequence ID" value="KAJ3554551.1"/>
    <property type="molecule type" value="Genomic_DNA"/>
</dbReference>
<name>A0ACC1T720_9APHY</name>
<sequence length="1142" mass="125515">MTTNKQQIDLPTIPSLPPIEIPEASSFIDISDIAHGSGKHTSRNPSPASLPSQESFMTADTSLYPAATTTNNSTQGQSPTATDALAPPSALRQSISVHSLVNSTQSPDPAPYTNHGDAVASAHKVLPDGPLNAAGHGHANAHSSTWKGNVQAGPSRSRGASISTAAGDDKYESSLFEESDMELTEELMNVARKGKSALRRMLPPGELNLPSRLQTVNSSPTMGKPPPPIVPERSSSLTHKLTKQRSLMSVNTHLPSSPKLPYQSSDITIAVVGTTGCGKSTVIRKGLKSHGLSEATSYGPPPGVNSEAFRYVYRVGRLILNQAHDHILRVLEIDLAALDLREDHASGIVPEGAPPIDGVAVCYDSSDRSSFEQVEVVLQSVSHLKLPTIVFACKADLECRVDPMEANAVLERYDTGLIEVTSTSSLGKEKIRTAFEWMFKAIFTDKMNGGTREREAFRNPASPAILTSPAQWDVSRASSTTPTASSTVTGNSPLSSQSRIRSPRLPTASEESPRTPRTPMSPTRTRSLSDLLSEKERQEREWEGNGGISLDASGSRSRRSSNTRLSAGNEGVGSFDDSNEPARSIASKDSKPPPWMTLDELLDKLLFLAVSDDDPTFISHFLLTYRRFATPRSILLAMQKRMRALDQPSGDPMFACFAQMRICWLLDHWVHMYPNDFAVPGTAGALSALIKSIVGKTYLLHYGSEFIPFMEMLSTLKDQDASWAIKVDDPKEDSDESSVADALTGTPASPVSSMTSQSLPDVDRQQQEQPPPPTTMRERKASLPLSTKLSMMASPTHLGYSESSDHSSRNQLKQLVQIAQQLLLTDPTSIAYEITRVECKYFLEIQPRHWLRNVIGQGGKQQELVDPIVRYGHVSNHFAEWVVSLILCHDKPKMRARFTHMFVEIAGRLRVINNYSALRAVVAGVNAAVFNSSGMTAEIFKTKNTQQFKLFQSYDQLLQATRSHAKYRLALRNSKGPCIPALEIHTSDLIRADVGNKDFQDDDTSKIHWEKFNMIGRFIDSIAQCQQACREINNREDIASENLGYTDQEDPKIRDLLLINRRNLLLDDEVCVLNPLIGAIPLTEKQMLGQRIEMDAIPKNEQGVEEDDLDDGARPAAPRAHSRDNTSHPKDTNGPLKKILFW</sequence>
<dbReference type="Proteomes" id="UP001148662">
    <property type="component" value="Unassembled WGS sequence"/>
</dbReference>
<protein>
    <submittedName>
        <fullName evidence="1">Uncharacterized protein</fullName>
    </submittedName>
</protein>
<reference evidence="1" key="1">
    <citation type="submission" date="2022-07" db="EMBL/GenBank/DDBJ databases">
        <title>Genome Sequence of Phlebia brevispora.</title>
        <authorList>
            <person name="Buettner E."/>
        </authorList>
    </citation>
    <scope>NUCLEOTIDE SEQUENCE</scope>
    <source>
        <strain evidence="1">MPL23</strain>
    </source>
</reference>
<keyword evidence="2" id="KW-1185">Reference proteome</keyword>
<gene>
    <name evidence="1" type="ORF">NM688_g3048</name>
</gene>
<accession>A0ACC1T720</accession>
<evidence type="ECO:0000313" key="1">
    <source>
        <dbReference type="EMBL" id="KAJ3554551.1"/>
    </source>
</evidence>
<evidence type="ECO:0000313" key="2">
    <source>
        <dbReference type="Proteomes" id="UP001148662"/>
    </source>
</evidence>